<organism evidence="1 2">
    <name type="scientific">Berkelbacteria bacterium GW2011_GWA1_36_9</name>
    <dbReference type="NCBI Taxonomy" id="1618331"/>
    <lineage>
        <taxon>Bacteria</taxon>
        <taxon>Candidatus Berkelbacteria</taxon>
    </lineage>
</organism>
<gene>
    <name evidence="1" type="ORF">US31_C0002G0061</name>
</gene>
<evidence type="ECO:0000313" key="2">
    <source>
        <dbReference type="Proteomes" id="UP000034508"/>
    </source>
</evidence>
<dbReference type="EMBL" id="LBSM01000002">
    <property type="protein sequence ID" value="KKQ18716.1"/>
    <property type="molecule type" value="Genomic_DNA"/>
</dbReference>
<sequence length="231" mass="26352">MGENLSLAENDVENKEIIFPSVLEYLSAFEQSSQFNEVLSQREKELAFDRPDINLSEEELAESTRLSFEYRKTLIDFYHDGNKLPINLSDYNEDIQKAIAEYWDFVKSMPNHINVVRATARSKDDEETKIFRMEKTRDRFHTFAGLALLGEGITLSNGQKITCDEMNPQDESAMDLEAYSVLGRTLVSIITEENGLDIADPKREETKMAATVSFLNSCRYSGGHWVAKGEK</sequence>
<evidence type="ECO:0000313" key="1">
    <source>
        <dbReference type="EMBL" id="KKQ18716.1"/>
    </source>
</evidence>
<proteinExistence type="predicted"/>
<protein>
    <submittedName>
        <fullName evidence="1">Uncharacterized protein</fullName>
    </submittedName>
</protein>
<accession>A0A0G0IRT8</accession>
<comment type="caution">
    <text evidence="1">The sequence shown here is derived from an EMBL/GenBank/DDBJ whole genome shotgun (WGS) entry which is preliminary data.</text>
</comment>
<dbReference type="Proteomes" id="UP000034508">
    <property type="component" value="Unassembled WGS sequence"/>
</dbReference>
<dbReference type="AlphaFoldDB" id="A0A0G0IRT8"/>
<reference evidence="1 2" key="1">
    <citation type="journal article" date="2015" name="Nature">
        <title>rRNA introns, odd ribosomes, and small enigmatic genomes across a large radiation of phyla.</title>
        <authorList>
            <person name="Brown C.T."/>
            <person name="Hug L.A."/>
            <person name="Thomas B.C."/>
            <person name="Sharon I."/>
            <person name="Castelle C.J."/>
            <person name="Singh A."/>
            <person name="Wilkins M.J."/>
            <person name="Williams K.H."/>
            <person name="Banfield J.F."/>
        </authorList>
    </citation>
    <scope>NUCLEOTIDE SEQUENCE [LARGE SCALE GENOMIC DNA]</scope>
</reference>
<name>A0A0G0IRT8_9BACT</name>